<evidence type="ECO:0000256" key="3">
    <source>
        <dbReference type="ARBA" id="ARBA00022737"/>
    </source>
</evidence>
<dbReference type="PANTHER" id="PTHR44099">
    <property type="entry name" value="RABCONNECTIN-3B, ISOFORM A"/>
    <property type="match status" value="1"/>
</dbReference>
<dbReference type="EMBL" id="JBFDAA010000011">
    <property type="protein sequence ID" value="KAL1123821.1"/>
    <property type="molecule type" value="Genomic_DNA"/>
</dbReference>
<keyword evidence="3" id="KW-0677">Repeat</keyword>
<reference evidence="4 5" key="1">
    <citation type="submission" date="2024-07" db="EMBL/GenBank/DDBJ databases">
        <title>Chromosome-level genome assembly of the water stick insect Ranatra chinensis (Heteroptera: Nepidae).</title>
        <authorList>
            <person name="Liu X."/>
        </authorList>
    </citation>
    <scope>NUCLEOTIDE SEQUENCE [LARGE SCALE GENOMIC DNA]</scope>
    <source>
        <strain evidence="4">Cailab_2021Rc</strain>
        <tissue evidence="4">Muscle</tissue>
    </source>
</reference>
<comment type="caution">
    <text evidence="4">The sequence shown here is derived from an EMBL/GenBank/DDBJ whole genome shotgun (WGS) entry which is preliminary data.</text>
</comment>
<dbReference type="InterPro" id="IPR001680">
    <property type="entry name" value="WD40_rpt"/>
</dbReference>
<dbReference type="InterPro" id="IPR049916">
    <property type="entry name" value="WDR72-like"/>
</dbReference>
<evidence type="ECO:0008006" key="6">
    <source>
        <dbReference type="Google" id="ProtNLM"/>
    </source>
</evidence>
<dbReference type="PANTHER" id="PTHR44099:SF4">
    <property type="entry name" value="RABCONNECTIN-3B, ISOFORM A"/>
    <property type="match status" value="1"/>
</dbReference>
<dbReference type="Pfam" id="PF00400">
    <property type="entry name" value="WD40"/>
    <property type="match status" value="2"/>
</dbReference>
<protein>
    <recommendedName>
        <fullName evidence="6">WD repeat-containing protein 7</fullName>
    </recommendedName>
</protein>
<sequence>MSGGANLVIPVVLWGRTAPTHCVSCVYLSRDQRTLITGCYDGQICLWQVEPTTFKMIPRCMLVGHTAPILCLSKASVVLDNNYVVSSSETGEMCTWDLVDGKCRELVKLPYVHTSVQAYHMVGSDDARLFCNGYYAEILVMDPFSLEIVFTLSSRVNPDWISALHVLRPNKRKTTVCFAVVSDDVVLGLTTTGTVKMWTLSGNEPKATDPIYENESKQIRCLNALAMSCCSQNQRTVLIVTSKYWQIYDAGDFSVLCSVMSARGERWLSGHFLCPDRVLVWSDDGKGYMYKLPANSIADNKDFHTASVEDDSPFLYYILEVTSRKPVCCPPAMRFVESSSVGPLLIRADSEGSVLIWNVPEVDNQVLNEMRTSSNKMAKNLEPFMSTSLVEAWSAMKPPPVGILDQLKSEVKLTASIYLPQQGRLVVGREDGSIVIVPATQTVMLQLLHGSHQQYNDWPPHQILEGHAGRVNCLLYPHHVHRRYDKVHLVSGGVDFAVCLWDLYAGTLLHRFCVHAGEITQLLVPPNTCSVSTTLLISCRDTNVLKIRVLLSLCDNKKYLIEIFRI</sequence>
<dbReference type="Proteomes" id="UP001558652">
    <property type="component" value="Unassembled WGS sequence"/>
</dbReference>
<keyword evidence="5" id="KW-1185">Reference proteome</keyword>
<evidence type="ECO:0000256" key="2">
    <source>
        <dbReference type="ARBA" id="ARBA00022574"/>
    </source>
</evidence>
<dbReference type="SUPFAM" id="SSF50998">
    <property type="entry name" value="Quinoprotein alcohol dehydrogenase-like"/>
    <property type="match status" value="1"/>
</dbReference>
<keyword evidence="2" id="KW-0853">WD repeat</keyword>
<dbReference type="InterPro" id="IPR011047">
    <property type="entry name" value="Quinoprotein_ADH-like_sf"/>
</dbReference>
<evidence type="ECO:0000313" key="4">
    <source>
        <dbReference type="EMBL" id="KAL1123821.1"/>
    </source>
</evidence>
<dbReference type="SMART" id="SM00320">
    <property type="entry name" value="WD40"/>
    <property type="match status" value="3"/>
</dbReference>
<dbReference type="FunFam" id="2.130.10.10:FF:000247">
    <property type="entry name" value="WD repeat-containing protein 72"/>
    <property type="match status" value="1"/>
</dbReference>
<organism evidence="4 5">
    <name type="scientific">Ranatra chinensis</name>
    <dbReference type="NCBI Taxonomy" id="642074"/>
    <lineage>
        <taxon>Eukaryota</taxon>
        <taxon>Metazoa</taxon>
        <taxon>Ecdysozoa</taxon>
        <taxon>Arthropoda</taxon>
        <taxon>Hexapoda</taxon>
        <taxon>Insecta</taxon>
        <taxon>Pterygota</taxon>
        <taxon>Neoptera</taxon>
        <taxon>Paraneoptera</taxon>
        <taxon>Hemiptera</taxon>
        <taxon>Heteroptera</taxon>
        <taxon>Panheteroptera</taxon>
        <taxon>Nepomorpha</taxon>
        <taxon>Nepidae</taxon>
        <taxon>Ranatrinae</taxon>
        <taxon>Ranatra</taxon>
    </lineage>
</organism>
<dbReference type="Gene3D" id="2.130.10.10">
    <property type="entry name" value="YVTN repeat-like/Quinoprotein amine dehydrogenase"/>
    <property type="match status" value="2"/>
</dbReference>
<evidence type="ECO:0000313" key="5">
    <source>
        <dbReference type="Proteomes" id="UP001558652"/>
    </source>
</evidence>
<proteinExistence type="predicted"/>
<dbReference type="InterPro" id="IPR015943">
    <property type="entry name" value="WD40/YVTN_repeat-like_dom_sf"/>
</dbReference>
<accession>A0ABD0Y8Z3</accession>
<keyword evidence="1" id="KW-0597">Phosphoprotein</keyword>
<dbReference type="AlphaFoldDB" id="A0ABD0Y8Z3"/>
<name>A0ABD0Y8Z3_9HEMI</name>
<evidence type="ECO:0000256" key="1">
    <source>
        <dbReference type="ARBA" id="ARBA00022553"/>
    </source>
</evidence>
<gene>
    <name evidence="4" type="ORF">AAG570_001592</name>
</gene>